<dbReference type="PANTHER" id="PTHR47273">
    <property type="entry name" value="EXPRESSED PROTEIN"/>
    <property type="match status" value="1"/>
</dbReference>
<dbReference type="Pfam" id="PF01190">
    <property type="entry name" value="Pollen_Ole_e_1"/>
    <property type="match status" value="1"/>
</dbReference>
<feature type="chain" id="PRO_5016350872" description="Pollen Ole e 1 allergen and extensin family protein" evidence="1">
    <location>
        <begin position="32"/>
        <end position="178"/>
    </location>
</feature>
<evidence type="ECO:0000313" key="3">
    <source>
        <dbReference type="Proteomes" id="UP000250235"/>
    </source>
</evidence>
<keyword evidence="1" id="KW-0732">Signal</keyword>
<dbReference type="Proteomes" id="UP000250235">
    <property type="component" value="Unassembled WGS sequence"/>
</dbReference>
<dbReference type="PANTHER" id="PTHR47273:SF6">
    <property type="entry name" value="POLLEN OLE E 1 ALLERGEN AND EXTENSIN FAMILY PROTEIN"/>
    <property type="match status" value="1"/>
</dbReference>
<reference evidence="2 3" key="1">
    <citation type="journal article" date="2015" name="Proc. Natl. Acad. Sci. U.S.A.">
        <title>The resurrection genome of Boea hygrometrica: A blueprint for survival of dehydration.</title>
        <authorList>
            <person name="Xiao L."/>
            <person name="Yang G."/>
            <person name="Zhang L."/>
            <person name="Yang X."/>
            <person name="Zhao S."/>
            <person name="Ji Z."/>
            <person name="Zhou Q."/>
            <person name="Hu M."/>
            <person name="Wang Y."/>
            <person name="Chen M."/>
            <person name="Xu Y."/>
            <person name="Jin H."/>
            <person name="Xiao X."/>
            <person name="Hu G."/>
            <person name="Bao F."/>
            <person name="Hu Y."/>
            <person name="Wan P."/>
            <person name="Li L."/>
            <person name="Deng X."/>
            <person name="Kuang T."/>
            <person name="Xiang C."/>
            <person name="Zhu J.K."/>
            <person name="Oliver M.J."/>
            <person name="He Y."/>
        </authorList>
    </citation>
    <scope>NUCLEOTIDE SEQUENCE [LARGE SCALE GENOMIC DNA]</scope>
    <source>
        <strain evidence="3">cv. XS01</strain>
    </source>
</reference>
<accession>A0A2Z7DBZ4</accession>
<name>A0A2Z7DBZ4_9LAMI</name>
<keyword evidence="3" id="KW-1185">Reference proteome</keyword>
<evidence type="ECO:0000313" key="2">
    <source>
        <dbReference type="EMBL" id="KZV57379.1"/>
    </source>
</evidence>
<dbReference type="EMBL" id="KQ987305">
    <property type="protein sequence ID" value="KZV57379.1"/>
    <property type="molecule type" value="Genomic_DNA"/>
</dbReference>
<feature type="signal peptide" evidence="1">
    <location>
        <begin position="1"/>
        <end position="31"/>
    </location>
</feature>
<evidence type="ECO:0000256" key="1">
    <source>
        <dbReference type="SAM" id="SignalP"/>
    </source>
</evidence>
<dbReference type="AlphaFoldDB" id="A0A2Z7DBZ4"/>
<evidence type="ECO:0008006" key="4">
    <source>
        <dbReference type="Google" id="ProtNLM"/>
    </source>
</evidence>
<proteinExistence type="predicted"/>
<sequence>MSRFVGGFLAFMKMIFFAFIIVICVETPVEARRLNSEVDDLLVDWAGYGEEKLSTVVISGKLLCHTGANIHPSPVSGASMAVFCGTNGRRTKKLWAKGRTDSFGEFIIDLPSRLHAIPDLEKMCQVKVLHLPRNYPCRRAFTGKHNRIELRSRREGVRTYTTNNLHLMPKPSDDSTST</sequence>
<organism evidence="2 3">
    <name type="scientific">Dorcoceras hygrometricum</name>
    <dbReference type="NCBI Taxonomy" id="472368"/>
    <lineage>
        <taxon>Eukaryota</taxon>
        <taxon>Viridiplantae</taxon>
        <taxon>Streptophyta</taxon>
        <taxon>Embryophyta</taxon>
        <taxon>Tracheophyta</taxon>
        <taxon>Spermatophyta</taxon>
        <taxon>Magnoliopsida</taxon>
        <taxon>eudicotyledons</taxon>
        <taxon>Gunneridae</taxon>
        <taxon>Pentapetalae</taxon>
        <taxon>asterids</taxon>
        <taxon>lamiids</taxon>
        <taxon>Lamiales</taxon>
        <taxon>Gesneriaceae</taxon>
        <taxon>Didymocarpoideae</taxon>
        <taxon>Trichosporeae</taxon>
        <taxon>Loxocarpinae</taxon>
        <taxon>Dorcoceras</taxon>
    </lineage>
</organism>
<dbReference type="OrthoDB" id="744797at2759"/>
<gene>
    <name evidence="2" type="ORF">F511_37802</name>
</gene>
<protein>
    <recommendedName>
        <fullName evidence="4">Pollen Ole e 1 allergen and extensin family protein</fullName>
    </recommendedName>
</protein>